<evidence type="ECO:0000256" key="1">
    <source>
        <dbReference type="ARBA" id="ARBA00006484"/>
    </source>
</evidence>
<dbReference type="NCBIfam" id="NF005559">
    <property type="entry name" value="PRK07231.1"/>
    <property type="match status" value="1"/>
</dbReference>
<dbReference type="FunFam" id="3.40.50.720:FF:000084">
    <property type="entry name" value="Short-chain dehydrogenase reductase"/>
    <property type="match status" value="1"/>
</dbReference>
<organism evidence="3 4">
    <name type="scientific">Haloprofundus marisrubri</name>
    <dbReference type="NCBI Taxonomy" id="1514971"/>
    <lineage>
        <taxon>Archaea</taxon>
        <taxon>Methanobacteriati</taxon>
        <taxon>Methanobacteriota</taxon>
        <taxon>Stenosarchaea group</taxon>
        <taxon>Halobacteria</taxon>
        <taxon>Halobacteriales</taxon>
        <taxon>Haloferacaceae</taxon>
        <taxon>Haloprofundus</taxon>
    </lineage>
</organism>
<comment type="caution">
    <text evidence="3">The sequence shown here is derived from an EMBL/GenBank/DDBJ whole genome shotgun (WGS) entry which is preliminary data.</text>
</comment>
<dbReference type="STRING" id="1514971.AUR64_04220"/>
<dbReference type="GO" id="GO:0016491">
    <property type="term" value="F:oxidoreductase activity"/>
    <property type="evidence" value="ECO:0007669"/>
    <property type="project" value="UniProtKB-KW"/>
</dbReference>
<dbReference type="OrthoDB" id="281764at2157"/>
<dbReference type="PANTHER" id="PTHR24321">
    <property type="entry name" value="DEHYDROGENASES, SHORT CHAIN"/>
    <property type="match status" value="1"/>
</dbReference>
<dbReference type="PRINTS" id="PR00080">
    <property type="entry name" value="SDRFAMILY"/>
</dbReference>
<keyword evidence="4" id="KW-1185">Reference proteome</keyword>
<dbReference type="Pfam" id="PF13561">
    <property type="entry name" value="adh_short_C2"/>
    <property type="match status" value="1"/>
</dbReference>
<evidence type="ECO:0000313" key="4">
    <source>
        <dbReference type="Proteomes" id="UP000054387"/>
    </source>
</evidence>
<dbReference type="EMBL" id="LOPU01000004">
    <property type="protein sequence ID" value="KTG11466.1"/>
    <property type="molecule type" value="Genomic_DNA"/>
</dbReference>
<keyword evidence="2" id="KW-0560">Oxidoreductase</keyword>
<dbReference type="PANTHER" id="PTHR24321:SF14">
    <property type="entry name" value="SHORT-CHAIN TYPE DEHYDROGENASE_REDUCTASE BLR2146-RELATED"/>
    <property type="match status" value="1"/>
</dbReference>
<evidence type="ECO:0000256" key="2">
    <source>
        <dbReference type="ARBA" id="ARBA00023002"/>
    </source>
</evidence>
<dbReference type="PROSITE" id="PS00061">
    <property type="entry name" value="ADH_SHORT"/>
    <property type="match status" value="1"/>
</dbReference>
<dbReference type="AlphaFoldDB" id="A0A0W1RD15"/>
<reference evidence="3 4" key="1">
    <citation type="submission" date="2015-12" db="EMBL/GenBank/DDBJ databases">
        <title>Haloprofundus marisrubri gen. nov., sp. nov., an extremely halophilic archaeon isolated from the Discovery deep brine-seawater interface in the Red Sea.</title>
        <authorList>
            <person name="Zhang G."/>
            <person name="Stingl U."/>
            <person name="Rashid M."/>
        </authorList>
    </citation>
    <scope>NUCLEOTIDE SEQUENCE [LARGE SCALE GENOMIC DNA]</scope>
    <source>
        <strain evidence="3 4">SB9</strain>
    </source>
</reference>
<protein>
    <submittedName>
        <fullName evidence="3">3-oxoacyl-ACP reductase</fullName>
    </submittedName>
</protein>
<dbReference type="CDD" id="cd05233">
    <property type="entry name" value="SDR_c"/>
    <property type="match status" value="1"/>
</dbReference>
<comment type="similarity">
    <text evidence="1">Belongs to the short-chain dehydrogenases/reductases (SDR) family.</text>
</comment>
<dbReference type="SUPFAM" id="SSF51735">
    <property type="entry name" value="NAD(P)-binding Rossmann-fold domains"/>
    <property type="match status" value="1"/>
</dbReference>
<dbReference type="PRINTS" id="PR00081">
    <property type="entry name" value="GDHRDH"/>
</dbReference>
<evidence type="ECO:0000313" key="3">
    <source>
        <dbReference type="EMBL" id="KTG11466.1"/>
    </source>
</evidence>
<name>A0A0W1RD15_9EURY</name>
<dbReference type="InterPro" id="IPR036291">
    <property type="entry name" value="NAD(P)-bd_dom_sf"/>
</dbReference>
<dbReference type="InterPro" id="IPR002347">
    <property type="entry name" value="SDR_fam"/>
</dbReference>
<dbReference type="Gene3D" id="3.40.50.720">
    <property type="entry name" value="NAD(P)-binding Rossmann-like Domain"/>
    <property type="match status" value="1"/>
</dbReference>
<sequence length="272" mass="28384">MDSNPYALQDQIAIVTGASKGIGRATAKLLAEFGATVVVADIDEEGGNETVDQIETEIEDSAASFIPTDVSDSADVSSLIEATVDTYGGLDILVNNAGGSFDDSNPHRIDDETWNRIIDVNLTGQFRCAREAIPAMAASGGGAFVHVSSVNATQGIGLAAYSAAKNGVIALSRLIATQYGQHGIRSNVVAPGSIITDASSEKLTTEGPVRQEWLNQYPTGHFGTPEDVATAIHFLASPAAAFISGTELLVDGGLTAGPDQHLEEMMYDISEL</sequence>
<gene>
    <name evidence="3" type="ORF">AUR64_04220</name>
</gene>
<proteinExistence type="inferred from homology"/>
<dbReference type="Proteomes" id="UP000054387">
    <property type="component" value="Unassembled WGS sequence"/>
</dbReference>
<dbReference type="InterPro" id="IPR020904">
    <property type="entry name" value="Sc_DH/Rdtase_CS"/>
</dbReference>
<dbReference type="RefSeq" id="WP_058580200.1">
    <property type="nucleotide sequence ID" value="NZ_LOPU01000004.1"/>
</dbReference>
<accession>A0A0W1RD15</accession>